<evidence type="ECO:0000256" key="1">
    <source>
        <dbReference type="ARBA" id="ARBA00006640"/>
    </source>
</evidence>
<protein>
    <recommendedName>
        <fullName evidence="4">Small ribosomal subunit protein bS21</fullName>
    </recommendedName>
</protein>
<organism evidence="5 6">
    <name type="scientific">Candidatus Cerribacteria bacterium 'Amazon FNV 2010 28 9'</name>
    <dbReference type="NCBI Taxonomy" id="2081795"/>
    <lineage>
        <taxon>Bacteria</taxon>
        <taxon>Candidatus Cerribacteria</taxon>
    </lineage>
</organism>
<dbReference type="AlphaFoldDB" id="A0A317JTK5"/>
<dbReference type="Proteomes" id="UP000246104">
    <property type="component" value="Unassembled WGS sequence"/>
</dbReference>
<reference evidence="5 6" key="1">
    <citation type="submission" date="2018-02" db="EMBL/GenBank/DDBJ databases">
        <title>Genomic Reconstructions from Amazon Rainforest and Pasture Soil Reveal Novel Insights into the Physiology of Candidate Phyla in Tropical Sites.</title>
        <authorList>
            <person name="Kroeger M.E."/>
            <person name="Delmont T."/>
            <person name="Eren A.M."/>
            <person name="Guo J."/>
            <person name="Meyer K.M."/>
            <person name="Khan K."/>
            <person name="Rodrigues J.L.M."/>
            <person name="Bohannan B.J.M."/>
            <person name="Tringe S."/>
            <person name="Borges C.D."/>
            <person name="Tiedje J."/>
            <person name="Tsai S.M."/>
            <person name="Nusslein K."/>
        </authorList>
    </citation>
    <scope>NUCLEOTIDE SEQUENCE [LARGE SCALE GENOMIC DNA]</scope>
    <source>
        <strain evidence="5">Amazon FNV 2010 28 9</strain>
    </source>
</reference>
<dbReference type="GO" id="GO:1990904">
    <property type="term" value="C:ribonucleoprotein complex"/>
    <property type="evidence" value="ECO:0007669"/>
    <property type="project" value="UniProtKB-KW"/>
</dbReference>
<comment type="similarity">
    <text evidence="1">Belongs to the bacterial ribosomal protein bS21 family.</text>
</comment>
<proteinExistence type="inferred from homology"/>
<dbReference type="InterPro" id="IPR038380">
    <property type="entry name" value="Ribosomal_bS21_sf"/>
</dbReference>
<evidence type="ECO:0000313" key="6">
    <source>
        <dbReference type="Proteomes" id="UP000246104"/>
    </source>
</evidence>
<keyword evidence="3" id="KW-0687">Ribonucleoprotein</keyword>
<dbReference type="Pfam" id="PF01165">
    <property type="entry name" value="Ribosomal_S21"/>
    <property type="match status" value="1"/>
</dbReference>
<dbReference type="NCBIfam" id="TIGR00030">
    <property type="entry name" value="S21p"/>
    <property type="match status" value="1"/>
</dbReference>
<sequence>MATIVKAKKDENTDSVIRRFKKRILIDDVLNLVKRKEFYLKPALQRKEAKKELEKKLNRERRLQRRMG</sequence>
<gene>
    <name evidence="5" type="primary">rpsU</name>
    <name evidence="5" type="ORF">C5B42_01660</name>
</gene>
<dbReference type="EMBL" id="PSRQ01000022">
    <property type="protein sequence ID" value="PWU23849.1"/>
    <property type="molecule type" value="Genomic_DNA"/>
</dbReference>
<keyword evidence="2 5" id="KW-0689">Ribosomal protein</keyword>
<name>A0A317JTK5_9BACT</name>
<evidence type="ECO:0000313" key="5">
    <source>
        <dbReference type="EMBL" id="PWU23849.1"/>
    </source>
</evidence>
<accession>A0A317JTK5</accession>
<dbReference type="GO" id="GO:0006412">
    <property type="term" value="P:translation"/>
    <property type="evidence" value="ECO:0007669"/>
    <property type="project" value="InterPro"/>
</dbReference>
<dbReference type="GO" id="GO:0003735">
    <property type="term" value="F:structural constituent of ribosome"/>
    <property type="evidence" value="ECO:0007669"/>
    <property type="project" value="InterPro"/>
</dbReference>
<dbReference type="GO" id="GO:0005840">
    <property type="term" value="C:ribosome"/>
    <property type="evidence" value="ECO:0007669"/>
    <property type="project" value="UniProtKB-KW"/>
</dbReference>
<evidence type="ECO:0000256" key="4">
    <source>
        <dbReference type="ARBA" id="ARBA00035135"/>
    </source>
</evidence>
<evidence type="ECO:0000256" key="2">
    <source>
        <dbReference type="ARBA" id="ARBA00022980"/>
    </source>
</evidence>
<dbReference type="InterPro" id="IPR001911">
    <property type="entry name" value="Ribosomal_bS21"/>
</dbReference>
<dbReference type="Gene3D" id="1.20.5.1150">
    <property type="entry name" value="Ribosomal protein S8"/>
    <property type="match status" value="1"/>
</dbReference>
<comment type="caution">
    <text evidence="5">The sequence shown here is derived from an EMBL/GenBank/DDBJ whole genome shotgun (WGS) entry which is preliminary data.</text>
</comment>
<evidence type="ECO:0000256" key="3">
    <source>
        <dbReference type="ARBA" id="ARBA00023274"/>
    </source>
</evidence>